<sequence>MNDDVWQRDEIESPCIKLCVVHPDTRLCTGCARSIDEITRWSKLSHHERAEIIAELPSRSAVPKGRRGGRAARMKRD</sequence>
<dbReference type="OrthoDB" id="9811423at2"/>
<dbReference type="InterPro" id="IPR010710">
    <property type="entry name" value="DUF1289"/>
</dbReference>
<dbReference type="PANTHER" id="PTHR35175">
    <property type="entry name" value="DUF1289 DOMAIN-CONTAINING PROTEIN"/>
    <property type="match status" value="1"/>
</dbReference>
<proteinExistence type="predicted"/>
<gene>
    <name evidence="2" type="ORF">CLV89_11864</name>
</gene>
<evidence type="ECO:0000313" key="3">
    <source>
        <dbReference type="Proteomes" id="UP000237718"/>
    </source>
</evidence>
<feature type="compositionally biased region" description="Basic residues" evidence="1">
    <location>
        <begin position="64"/>
        <end position="77"/>
    </location>
</feature>
<dbReference type="EMBL" id="PVUF01000018">
    <property type="protein sequence ID" value="PRZ45059.1"/>
    <property type="molecule type" value="Genomic_DNA"/>
</dbReference>
<dbReference type="AlphaFoldDB" id="A0A2T1A8Y3"/>
<reference evidence="2 3" key="1">
    <citation type="submission" date="2018-03" db="EMBL/GenBank/DDBJ databases">
        <title>Genomic Encyclopedia of Archaeal and Bacterial Type Strains, Phase II (KMG-II): from individual species to whole genera.</title>
        <authorList>
            <person name="Goeker M."/>
        </authorList>
    </citation>
    <scope>NUCLEOTIDE SEQUENCE [LARGE SCALE GENOMIC DNA]</scope>
    <source>
        <strain evidence="2 3">DSM 25328</strain>
    </source>
</reference>
<dbReference type="RefSeq" id="WP_106165304.1">
    <property type="nucleotide sequence ID" value="NZ_JAGDDX010000004.1"/>
</dbReference>
<evidence type="ECO:0000256" key="1">
    <source>
        <dbReference type="SAM" id="MobiDB-lite"/>
    </source>
</evidence>
<dbReference type="Proteomes" id="UP000237718">
    <property type="component" value="Unassembled WGS sequence"/>
</dbReference>
<evidence type="ECO:0008006" key="4">
    <source>
        <dbReference type="Google" id="ProtNLM"/>
    </source>
</evidence>
<protein>
    <recommendedName>
        <fullName evidence="4">Fe-S protein</fullName>
    </recommendedName>
</protein>
<organism evidence="2 3">
    <name type="scientific">Tritonibacter scottomollicae</name>
    <name type="common">Epibacterium scottomollicae</name>
    <dbReference type="NCBI Taxonomy" id="483013"/>
    <lineage>
        <taxon>Bacteria</taxon>
        <taxon>Pseudomonadati</taxon>
        <taxon>Pseudomonadota</taxon>
        <taxon>Alphaproteobacteria</taxon>
        <taxon>Rhodobacterales</taxon>
        <taxon>Paracoccaceae</taxon>
        <taxon>Tritonibacter</taxon>
    </lineage>
</organism>
<name>A0A2T1A8Y3_TRISK</name>
<accession>A0A2T1A8Y3</accession>
<dbReference type="Pfam" id="PF06945">
    <property type="entry name" value="DUF1289"/>
    <property type="match status" value="1"/>
</dbReference>
<feature type="region of interest" description="Disordered" evidence="1">
    <location>
        <begin position="57"/>
        <end position="77"/>
    </location>
</feature>
<dbReference type="PANTHER" id="PTHR35175:SF2">
    <property type="entry name" value="DUF1289 DOMAIN-CONTAINING PROTEIN"/>
    <property type="match status" value="1"/>
</dbReference>
<evidence type="ECO:0000313" key="2">
    <source>
        <dbReference type="EMBL" id="PRZ45059.1"/>
    </source>
</evidence>
<comment type="caution">
    <text evidence="2">The sequence shown here is derived from an EMBL/GenBank/DDBJ whole genome shotgun (WGS) entry which is preliminary data.</text>
</comment>